<dbReference type="Pfam" id="PF13531">
    <property type="entry name" value="SBP_bac_11"/>
    <property type="match status" value="1"/>
</dbReference>
<dbReference type="Gene3D" id="3.40.190.10">
    <property type="entry name" value="Periplasmic binding protein-like II"/>
    <property type="match status" value="2"/>
</dbReference>
<dbReference type="InterPro" id="IPR050682">
    <property type="entry name" value="ModA/WtpA"/>
</dbReference>
<dbReference type="GO" id="GO:0015689">
    <property type="term" value="P:molybdate ion transport"/>
    <property type="evidence" value="ECO:0007669"/>
    <property type="project" value="TreeGrafter"/>
</dbReference>
<evidence type="ECO:0000313" key="3">
    <source>
        <dbReference type="Proteomes" id="UP000238916"/>
    </source>
</evidence>
<reference evidence="3" key="1">
    <citation type="submission" date="2018-02" db="EMBL/GenBank/DDBJ databases">
        <authorList>
            <person name="Hausmann B."/>
        </authorList>
    </citation>
    <scope>NUCLEOTIDE SEQUENCE [LARGE SCALE GENOMIC DNA]</scope>
    <source>
        <strain evidence="3">Peat soil MAG SbF1</strain>
    </source>
</reference>
<dbReference type="CDD" id="cd13540">
    <property type="entry name" value="PBP2_ModA_WtpA"/>
    <property type="match status" value="1"/>
</dbReference>
<gene>
    <name evidence="2" type="ORF">SBF1_210029</name>
</gene>
<dbReference type="PANTHER" id="PTHR30632:SF16">
    <property type="entry name" value="MOLYBDATE_TUNGSTATE-BINDING PROTEIN WTPA"/>
    <property type="match status" value="1"/>
</dbReference>
<dbReference type="SUPFAM" id="SSF53850">
    <property type="entry name" value="Periplasmic binding protein-like II"/>
    <property type="match status" value="1"/>
</dbReference>
<dbReference type="OrthoDB" id="9785015at2"/>
<dbReference type="AlphaFoldDB" id="A0A2U3KIV4"/>
<proteinExistence type="inferred from homology"/>
<dbReference type="EMBL" id="OMOF01000124">
    <property type="protein sequence ID" value="SPF39566.1"/>
    <property type="molecule type" value="Genomic_DNA"/>
</dbReference>
<comment type="similarity">
    <text evidence="1">Belongs to the bacterial solute-binding protein 1 family. WtpA subfamily.</text>
</comment>
<protein>
    <submittedName>
        <fullName evidence="2">Tungstate/molybdate binding protein</fullName>
    </submittedName>
</protein>
<name>A0A2U3KIV4_9FIRM</name>
<organism evidence="2 3">
    <name type="scientific">Candidatus Desulfosporosinus infrequens</name>
    <dbReference type="NCBI Taxonomy" id="2043169"/>
    <lineage>
        <taxon>Bacteria</taxon>
        <taxon>Bacillati</taxon>
        <taxon>Bacillota</taxon>
        <taxon>Clostridia</taxon>
        <taxon>Eubacteriales</taxon>
        <taxon>Desulfitobacteriaceae</taxon>
        <taxon>Desulfosporosinus</taxon>
    </lineage>
</organism>
<dbReference type="PANTHER" id="PTHR30632">
    <property type="entry name" value="MOLYBDATE-BINDING PERIPLASMIC PROTEIN"/>
    <property type="match status" value="1"/>
</dbReference>
<dbReference type="GO" id="GO:0030973">
    <property type="term" value="F:molybdate ion binding"/>
    <property type="evidence" value="ECO:0007669"/>
    <property type="project" value="TreeGrafter"/>
</dbReference>
<evidence type="ECO:0000313" key="2">
    <source>
        <dbReference type="EMBL" id="SPF39566.1"/>
    </source>
</evidence>
<dbReference type="Proteomes" id="UP000238916">
    <property type="component" value="Unassembled WGS sequence"/>
</dbReference>
<accession>A0A2U3KIV4</accession>
<evidence type="ECO:0000256" key="1">
    <source>
        <dbReference type="ARBA" id="ARBA00009438"/>
    </source>
</evidence>
<sequence>MIGSNQTLRILHAGALERVVKKCLEHFTKQNPGLKFELEGVGSREGAKRLLAGEEYDIIALADQALFEELLVPKLVENYFVFAADQIVIGYNHSSRGSAEITSKNWADMLLKPQVTFARSDHHLDPCGYRTLMVWQLAEIFYDKPGLCSIMEDTSFPYSTYPKSLDLAGALSKGKVDYAFLYSSQTKQFGLPSIILPAKVNLSNPAYADFYNQAAVSLEGIMPSKSVIVHGKPIEFAIGIANGSEYYELSKSFIDLLTDLEGNLILEECGFIPC</sequence>